<reference evidence="2 3" key="1">
    <citation type="submission" date="2019-12" db="EMBL/GenBank/DDBJ databases">
        <title>Genome sequencing and assembly of endphytes of Porphyra tenera.</title>
        <authorList>
            <person name="Park J.M."/>
            <person name="Shin R."/>
            <person name="Jo S.H."/>
        </authorList>
    </citation>
    <scope>NUCLEOTIDE SEQUENCE [LARGE SCALE GENOMIC DNA]</scope>
    <source>
        <strain evidence="2 3">GPM3</strain>
    </source>
</reference>
<dbReference type="AlphaFoldDB" id="A0AAP9NL92"/>
<sequence>MMQISSPASRPFAQPMNEYGEERRSRHHHSKGGWQETAIANLGKCRRLGTYDPEHEVKLLVRDHVLADRQVAVQPTQFAPLMREDRQRVKVVRSLSPFPALTVMIWRSVSISLTRKRHVSMSLSPEPYIRVAIKFIGPDN</sequence>
<accession>A0AAP9NL92</accession>
<evidence type="ECO:0000313" key="2">
    <source>
        <dbReference type="EMBL" id="QKS23816.1"/>
    </source>
</evidence>
<proteinExistence type="predicted"/>
<dbReference type="Proteomes" id="UP000509761">
    <property type="component" value="Chromosome"/>
</dbReference>
<evidence type="ECO:0000313" key="3">
    <source>
        <dbReference type="Proteomes" id="UP000509761"/>
    </source>
</evidence>
<dbReference type="EMBL" id="CP054580">
    <property type="protein sequence ID" value="QKS23816.1"/>
    <property type="molecule type" value="Genomic_DNA"/>
</dbReference>
<protein>
    <submittedName>
        <fullName evidence="2">Uncharacterized protein</fullName>
    </submittedName>
</protein>
<evidence type="ECO:0000256" key="1">
    <source>
        <dbReference type="SAM" id="MobiDB-lite"/>
    </source>
</evidence>
<organism evidence="2 3">
    <name type="scientific">Vreelandella titanicae</name>
    <dbReference type="NCBI Taxonomy" id="664683"/>
    <lineage>
        <taxon>Bacteria</taxon>
        <taxon>Pseudomonadati</taxon>
        <taxon>Pseudomonadota</taxon>
        <taxon>Gammaproteobacteria</taxon>
        <taxon>Oceanospirillales</taxon>
        <taxon>Halomonadaceae</taxon>
        <taxon>Vreelandella</taxon>
    </lineage>
</organism>
<keyword evidence="3" id="KW-1185">Reference proteome</keyword>
<feature type="region of interest" description="Disordered" evidence="1">
    <location>
        <begin position="1"/>
        <end position="35"/>
    </location>
</feature>
<gene>
    <name evidence="2" type="ORF">FX987_01583</name>
</gene>
<name>A0AAP9NL92_9GAMM</name>